<accession>A0AA50HJE9</accession>
<evidence type="ECO:0000256" key="1">
    <source>
        <dbReference type="SAM" id="MobiDB-lite"/>
    </source>
</evidence>
<evidence type="ECO:0000313" key="3">
    <source>
        <dbReference type="Proteomes" id="UP001228139"/>
    </source>
</evidence>
<organism evidence="2 3">
    <name type="scientific">Erwinia pyri</name>
    <dbReference type="NCBI Taxonomy" id="3062598"/>
    <lineage>
        <taxon>Bacteria</taxon>
        <taxon>Pseudomonadati</taxon>
        <taxon>Pseudomonadota</taxon>
        <taxon>Gammaproteobacteria</taxon>
        <taxon>Enterobacterales</taxon>
        <taxon>Erwiniaceae</taxon>
        <taxon>Erwinia</taxon>
    </lineage>
</organism>
<feature type="compositionally biased region" description="Basic and acidic residues" evidence="1">
    <location>
        <begin position="69"/>
        <end position="80"/>
    </location>
</feature>
<name>A0AA50HJE9_9GAMM</name>
<gene>
    <name evidence="2" type="ORF">Q3V30_12205</name>
</gene>
<keyword evidence="3" id="KW-1185">Reference proteome</keyword>
<feature type="region of interest" description="Disordered" evidence="1">
    <location>
        <begin position="68"/>
        <end position="93"/>
    </location>
</feature>
<proteinExistence type="predicted"/>
<dbReference type="EMBL" id="CP132353">
    <property type="protein sequence ID" value="WLS77253.1"/>
    <property type="molecule type" value="Genomic_DNA"/>
</dbReference>
<reference evidence="2 3" key="1">
    <citation type="submission" date="2023-07" db="EMBL/GenBank/DDBJ databases">
        <title>Pathogenic bacteria of pear tree diseases.</title>
        <authorList>
            <person name="Zhang Z."/>
            <person name="He L."/>
            <person name="Huang R."/>
        </authorList>
    </citation>
    <scope>NUCLEOTIDE SEQUENCE [LARGE SCALE GENOMIC DNA]</scope>
    <source>
        <strain evidence="2 3">DE2</strain>
    </source>
</reference>
<sequence>MSYTDQDFEDLQDLNTLYRGAILDTTEVIGWGIEILTKVVAASDAGTPGSLSPYDQYQAKQTLMYLKGRKNENDQYRKSTDAPPRTFEQYEHP</sequence>
<dbReference type="AlphaFoldDB" id="A0AA50HJE9"/>
<protein>
    <submittedName>
        <fullName evidence="2">Uncharacterized protein</fullName>
    </submittedName>
</protein>
<dbReference type="KEGG" id="epi:Q3V30_12205"/>
<dbReference type="RefSeq" id="WP_306206011.1">
    <property type="nucleotide sequence ID" value="NZ_CP132353.1"/>
</dbReference>
<evidence type="ECO:0000313" key="2">
    <source>
        <dbReference type="EMBL" id="WLS77253.1"/>
    </source>
</evidence>
<dbReference type="Proteomes" id="UP001228139">
    <property type="component" value="Chromosome"/>
</dbReference>